<protein>
    <recommendedName>
        <fullName evidence="4">Cadmium resistance transporter family protein</fullName>
    </recommendedName>
</protein>
<accession>C7XX98</accession>
<keyword evidence="1" id="KW-0472">Membrane</keyword>
<feature type="transmembrane region" description="Helical" evidence="1">
    <location>
        <begin position="96"/>
        <end position="115"/>
    </location>
</feature>
<feature type="transmembrane region" description="Helical" evidence="1">
    <location>
        <begin position="58"/>
        <end position="76"/>
    </location>
</feature>
<keyword evidence="3" id="KW-1185">Reference proteome</keyword>
<dbReference type="HOGENOM" id="CLU_122343_0_0_9"/>
<organism evidence="2 3">
    <name type="scientific">Limosilactobacillus coleohominis 101-4-CHN</name>
    <dbReference type="NCBI Taxonomy" id="575594"/>
    <lineage>
        <taxon>Bacteria</taxon>
        <taxon>Bacillati</taxon>
        <taxon>Bacillota</taxon>
        <taxon>Bacilli</taxon>
        <taxon>Lactobacillales</taxon>
        <taxon>Lactobacillaceae</taxon>
        <taxon>Limosilactobacillus</taxon>
    </lineage>
</organism>
<reference evidence="2 3" key="1">
    <citation type="submission" date="2009-06" db="EMBL/GenBank/DDBJ databases">
        <title>The Genome Sequence of Lactobacillus coleohominis strain 101-4-CHN.</title>
        <authorList>
            <consortium name="The Broad Institute Genome Sequencing Platform"/>
            <person name="Ward D."/>
            <person name="Young S.K."/>
            <person name="Zeng Q."/>
            <person name="Koehrsen M."/>
            <person name="Alvarado L."/>
            <person name="Berlin A."/>
            <person name="Borenstein D."/>
            <person name="Chen Z."/>
            <person name="Engels R."/>
            <person name="Freedman E."/>
            <person name="Gellesch M."/>
            <person name="Goldberg J."/>
            <person name="Griggs A."/>
            <person name="Gujja S."/>
            <person name="Heiman D."/>
            <person name="Hepburn T."/>
            <person name="Howarth C."/>
            <person name="Jen D."/>
            <person name="Larson L."/>
            <person name="Lewis B."/>
            <person name="Mehta T."/>
            <person name="Park D."/>
            <person name="Pearson M."/>
            <person name="Roberts A."/>
            <person name="Saif S."/>
            <person name="Shea T."/>
            <person name="Shenoy N."/>
            <person name="Sisk P."/>
            <person name="Stolte C."/>
            <person name="Sykes S."/>
            <person name="Walk T."/>
            <person name="White J."/>
            <person name="Yandava C."/>
            <person name="Liu Y."/>
            <person name="Xu Q."/>
            <person name="Lander E."/>
            <person name="Nusbaum C."/>
            <person name="Galagan J."/>
            <person name="Birren B."/>
        </authorList>
    </citation>
    <scope>NUCLEOTIDE SEQUENCE [LARGE SCALE GENOMIC DNA]</scope>
    <source>
        <strain evidence="2 3">101-4-CHN</strain>
    </source>
</reference>
<dbReference type="InterPro" id="IPR004676">
    <property type="entry name" value="Cd-R_transporter"/>
</dbReference>
<name>C7XX98_9LACO</name>
<evidence type="ECO:0000313" key="2">
    <source>
        <dbReference type="EMBL" id="EEU29918.1"/>
    </source>
</evidence>
<feature type="transmembrane region" description="Helical" evidence="1">
    <location>
        <begin position="164"/>
        <end position="184"/>
    </location>
</feature>
<evidence type="ECO:0000313" key="3">
    <source>
        <dbReference type="Proteomes" id="UP000003987"/>
    </source>
</evidence>
<dbReference type="Pfam" id="PF03596">
    <property type="entry name" value="Cad"/>
    <property type="match status" value="1"/>
</dbReference>
<evidence type="ECO:0000256" key="1">
    <source>
        <dbReference type="SAM" id="Phobius"/>
    </source>
</evidence>
<feature type="transmembrane region" description="Helical" evidence="1">
    <location>
        <begin position="121"/>
        <end position="144"/>
    </location>
</feature>
<dbReference type="Proteomes" id="UP000003987">
    <property type="component" value="Unassembled WGS sequence"/>
</dbReference>
<dbReference type="AlphaFoldDB" id="C7XX98"/>
<gene>
    <name evidence="2" type="ORF">HMPREF0501_01383</name>
</gene>
<keyword evidence="1" id="KW-0812">Transmembrane</keyword>
<feature type="transmembrane region" description="Helical" evidence="1">
    <location>
        <begin position="34"/>
        <end position="52"/>
    </location>
</feature>
<dbReference type="EMBL" id="GG698805">
    <property type="protein sequence ID" value="EEU29918.1"/>
    <property type="molecule type" value="Genomic_DNA"/>
</dbReference>
<feature type="transmembrane region" description="Helical" evidence="1">
    <location>
        <begin position="6"/>
        <end position="25"/>
    </location>
</feature>
<evidence type="ECO:0008006" key="4">
    <source>
        <dbReference type="Google" id="ProtNLM"/>
    </source>
</evidence>
<dbReference type="RefSeq" id="WP_006917266.1">
    <property type="nucleotide sequence ID" value="NZ_GG698805.1"/>
</dbReference>
<proteinExistence type="predicted"/>
<keyword evidence="1" id="KW-1133">Transmembrane helix</keyword>
<dbReference type="STRING" id="575594.HMPREF0501_01383"/>
<sequence length="187" mass="21452">MNLTLITITFLTVNLDFFVILLFLCQHFALRDVLIGYLMGLLILMTGAFLIGQTLQHFLPEWLLGLLGLIPIWTALHDRDEEFQISTQRRPILTTLLTYLSVCAGCNLSLFLPVLANQSWITFSLTIVYIGLLTILIVFLINWIRQFQPVQSLIRRWGEPPMKICYIGIGIYVLFDSGLVHHLITFI</sequence>
<dbReference type="eggNOG" id="COG4300">
    <property type="taxonomic scope" value="Bacteria"/>
</dbReference>
<dbReference type="OrthoDB" id="7995400at2"/>